<dbReference type="AlphaFoldDB" id="A0A4Z2GNX8"/>
<evidence type="ECO:0000313" key="2">
    <source>
        <dbReference type="EMBL" id="TNN54362.1"/>
    </source>
</evidence>
<reference evidence="2 3" key="1">
    <citation type="submission" date="2019-03" db="EMBL/GenBank/DDBJ databases">
        <title>First draft genome of Liparis tanakae, snailfish: a comprehensive survey of snailfish specific genes.</title>
        <authorList>
            <person name="Kim W."/>
            <person name="Song I."/>
            <person name="Jeong J.-H."/>
            <person name="Kim D."/>
            <person name="Kim S."/>
            <person name="Ryu S."/>
            <person name="Song J.Y."/>
            <person name="Lee S.K."/>
        </authorList>
    </citation>
    <scope>NUCLEOTIDE SEQUENCE [LARGE SCALE GENOMIC DNA]</scope>
    <source>
        <tissue evidence="2">Muscle</tissue>
    </source>
</reference>
<gene>
    <name evidence="2" type="ORF">EYF80_035442</name>
</gene>
<evidence type="ECO:0000256" key="1">
    <source>
        <dbReference type="SAM" id="Phobius"/>
    </source>
</evidence>
<evidence type="ECO:0000313" key="3">
    <source>
        <dbReference type="Proteomes" id="UP000314294"/>
    </source>
</evidence>
<feature type="transmembrane region" description="Helical" evidence="1">
    <location>
        <begin position="20"/>
        <end position="37"/>
    </location>
</feature>
<accession>A0A4Z2GNX8</accession>
<name>A0A4Z2GNX8_9TELE</name>
<keyword evidence="1" id="KW-0472">Membrane</keyword>
<dbReference type="Proteomes" id="UP000314294">
    <property type="component" value="Unassembled WGS sequence"/>
</dbReference>
<keyword evidence="1" id="KW-1133">Transmembrane helix</keyword>
<protein>
    <submittedName>
        <fullName evidence="2">Uncharacterized protein</fullName>
    </submittedName>
</protein>
<keyword evidence="3" id="KW-1185">Reference proteome</keyword>
<proteinExistence type="predicted"/>
<keyword evidence="1" id="KW-0812">Transmembrane</keyword>
<sequence>MAPRSFRLQWLLVLRNKYEILYVGSPPVLFVLMSIVQSPSSKRLSLRTEHFFEPRPRPLV</sequence>
<organism evidence="2 3">
    <name type="scientific">Liparis tanakae</name>
    <name type="common">Tanaka's snailfish</name>
    <dbReference type="NCBI Taxonomy" id="230148"/>
    <lineage>
        <taxon>Eukaryota</taxon>
        <taxon>Metazoa</taxon>
        <taxon>Chordata</taxon>
        <taxon>Craniata</taxon>
        <taxon>Vertebrata</taxon>
        <taxon>Euteleostomi</taxon>
        <taxon>Actinopterygii</taxon>
        <taxon>Neopterygii</taxon>
        <taxon>Teleostei</taxon>
        <taxon>Neoteleostei</taxon>
        <taxon>Acanthomorphata</taxon>
        <taxon>Eupercaria</taxon>
        <taxon>Perciformes</taxon>
        <taxon>Cottioidei</taxon>
        <taxon>Cottales</taxon>
        <taxon>Liparidae</taxon>
        <taxon>Liparis</taxon>
    </lineage>
</organism>
<dbReference type="EMBL" id="SRLO01000487">
    <property type="protein sequence ID" value="TNN54362.1"/>
    <property type="molecule type" value="Genomic_DNA"/>
</dbReference>
<comment type="caution">
    <text evidence="2">The sequence shown here is derived from an EMBL/GenBank/DDBJ whole genome shotgun (WGS) entry which is preliminary data.</text>
</comment>